<accession>A0A286UR38</accession>
<feature type="domain" description="Aldehyde dehydrogenase" evidence="5">
    <location>
        <begin position="96"/>
        <end position="530"/>
    </location>
</feature>
<dbReference type="Pfam" id="PF00171">
    <property type="entry name" value="Aldedh"/>
    <property type="match status" value="1"/>
</dbReference>
<evidence type="ECO:0000256" key="4">
    <source>
        <dbReference type="RuleBase" id="RU003345"/>
    </source>
</evidence>
<evidence type="ECO:0000259" key="5">
    <source>
        <dbReference type="Pfam" id="PF00171"/>
    </source>
</evidence>
<organism evidence="6 7">
    <name type="scientific">Pyrrhoderma noxium</name>
    <dbReference type="NCBI Taxonomy" id="2282107"/>
    <lineage>
        <taxon>Eukaryota</taxon>
        <taxon>Fungi</taxon>
        <taxon>Dikarya</taxon>
        <taxon>Basidiomycota</taxon>
        <taxon>Agaricomycotina</taxon>
        <taxon>Agaricomycetes</taxon>
        <taxon>Hymenochaetales</taxon>
        <taxon>Hymenochaetaceae</taxon>
        <taxon>Pyrrhoderma</taxon>
    </lineage>
</organism>
<evidence type="ECO:0000256" key="1">
    <source>
        <dbReference type="ARBA" id="ARBA00009986"/>
    </source>
</evidence>
<dbReference type="PROSITE" id="PS00687">
    <property type="entry name" value="ALDEHYDE_DEHYDR_GLU"/>
    <property type="match status" value="1"/>
</dbReference>
<dbReference type="PANTHER" id="PTHR11699">
    <property type="entry name" value="ALDEHYDE DEHYDROGENASE-RELATED"/>
    <property type="match status" value="1"/>
</dbReference>
<dbReference type="PROSITE" id="PS00070">
    <property type="entry name" value="ALDEHYDE_DEHYDR_CYS"/>
    <property type="match status" value="1"/>
</dbReference>
<sequence length="536" mass="59291">MQVTLSPPASWLKSLPDMALDDGPELLYAFSLCFAAGIWVVFNRYQSVKNRAVPFTWPAPDAADPEWSSITLNNPSLEAHLNHPDLLPPTHIPDRRYITCYDPSTSLYLGTFLADDALTIGEKIGSAGRAQLAWKQSDFADRKRVMRSLQKWLVDNKEDCARVACRDTGKTMIDAALGEILTSCSKMDWLISHGERYLRPEKRSSTLMLCYKRSEVHYEPLGVTAAIVSWNYPLHNAWSPILASIFAGNGVVVKCSEQVVWSTSWFIGAIRQSLEVCGFDPDLVQLVCCWPEEADALTASPHIKHITFIGSEEVGRKVAMAATTHLTPVTLELGGKDPAVIMPGTDLNKWISIWMRGIFQNAGQNCIGIERLIVHSSQYVELLDMITERVKNLRLGSALHSSNGFISPVDCGAMISADRFAELERVINEAVEDGAELTFGGSQWKHAYLEDGTYFSPTVIGGIHQGMEIAQKELFAPVALLMSYDDIEDAIELANGTRYGLGASVFGPDQEECLQVAKRLECGMVSVNDFGVFYLK</sequence>
<dbReference type="InParanoid" id="A0A286UR38"/>
<comment type="similarity">
    <text evidence="1 4">Belongs to the aldehyde dehydrogenase family.</text>
</comment>
<dbReference type="Gene3D" id="3.40.309.10">
    <property type="entry name" value="Aldehyde Dehydrogenase, Chain A, domain 2"/>
    <property type="match status" value="1"/>
</dbReference>
<proteinExistence type="inferred from homology"/>
<dbReference type="InterPro" id="IPR015590">
    <property type="entry name" value="Aldehyde_DH_dom"/>
</dbReference>
<dbReference type="InterPro" id="IPR016161">
    <property type="entry name" value="Ald_DH/histidinol_DH"/>
</dbReference>
<gene>
    <name evidence="6" type="ORF">PNOK_0202000</name>
</gene>
<dbReference type="GO" id="GO:0016620">
    <property type="term" value="F:oxidoreductase activity, acting on the aldehyde or oxo group of donors, NAD or NADP as acceptor"/>
    <property type="evidence" value="ECO:0007669"/>
    <property type="project" value="InterPro"/>
</dbReference>
<evidence type="ECO:0000256" key="2">
    <source>
        <dbReference type="ARBA" id="ARBA00023002"/>
    </source>
</evidence>
<evidence type="ECO:0000313" key="7">
    <source>
        <dbReference type="Proteomes" id="UP000217199"/>
    </source>
</evidence>
<evidence type="ECO:0000313" key="6">
    <source>
        <dbReference type="EMBL" id="PAV22063.1"/>
    </source>
</evidence>
<keyword evidence="7" id="KW-1185">Reference proteome</keyword>
<comment type="caution">
    <text evidence="6">The sequence shown here is derived from an EMBL/GenBank/DDBJ whole genome shotgun (WGS) entry which is preliminary data.</text>
</comment>
<dbReference type="InterPro" id="IPR016163">
    <property type="entry name" value="Ald_DH_C"/>
</dbReference>
<dbReference type="FunCoup" id="A0A286UR38">
    <property type="interactions" value="51"/>
</dbReference>
<dbReference type="InterPro" id="IPR029510">
    <property type="entry name" value="Ald_DH_CS_GLU"/>
</dbReference>
<name>A0A286UR38_9AGAM</name>
<keyword evidence="2 4" id="KW-0560">Oxidoreductase</keyword>
<dbReference type="InterPro" id="IPR016160">
    <property type="entry name" value="Ald_DH_CS_CYS"/>
</dbReference>
<dbReference type="EMBL" id="NBII01000002">
    <property type="protein sequence ID" value="PAV22063.1"/>
    <property type="molecule type" value="Genomic_DNA"/>
</dbReference>
<dbReference type="Proteomes" id="UP000217199">
    <property type="component" value="Unassembled WGS sequence"/>
</dbReference>
<dbReference type="SUPFAM" id="SSF53720">
    <property type="entry name" value="ALDH-like"/>
    <property type="match status" value="1"/>
</dbReference>
<evidence type="ECO:0000256" key="3">
    <source>
        <dbReference type="PROSITE-ProRule" id="PRU10007"/>
    </source>
</evidence>
<dbReference type="AlphaFoldDB" id="A0A286UR38"/>
<feature type="active site" evidence="3">
    <location>
        <position position="332"/>
    </location>
</feature>
<protein>
    <submittedName>
        <fullName evidence="6">Meiotic sister-chromatid recombination aldehyde dehydrogenase</fullName>
    </submittedName>
</protein>
<dbReference type="InterPro" id="IPR016162">
    <property type="entry name" value="Ald_DH_N"/>
</dbReference>
<dbReference type="Gene3D" id="3.40.605.10">
    <property type="entry name" value="Aldehyde Dehydrogenase, Chain A, domain 1"/>
    <property type="match status" value="1"/>
</dbReference>
<reference evidence="6 7" key="1">
    <citation type="journal article" date="2017" name="Mol. Ecol.">
        <title>Comparative and population genomic landscape of Phellinus noxius: A hypervariable fungus causing root rot in trees.</title>
        <authorList>
            <person name="Chung C.L."/>
            <person name="Lee T.J."/>
            <person name="Akiba M."/>
            <person name="Lee H.H."/>
            <person name="Kuo T.H."/>
            <person name="Liu D."/>
            <person name="Ke H.M."/>
            <person name="Yokoi T."/>
            <person name="Roa M.B."/>
            <person name="Lu M.J."/>
            <person name="Chang Y.Y."/>
            <person name="Ann P.J."/>
            <person name="Tsai J.N."/>
            <person name="Chen C.Y."/>
            <person name="Tzean S.S."/>
            <person name="Ota Y."/>
            <person name="Hattori T."/>
            <person name="Sahashi N."/>
            <person name="Liou R.F."/>
            <person name="Kikuchi T."/>
            <person name="Tsai I.J."/>
        </authorList>
    </citation>
    <scope>NUCLEOTIDE SEQUENCE [LARGE SCALE GENOMIC DNA]</scope>
    <source>
        <strain evidence="6 7">FFPRI411160</strain>
    </source>
</reference>
<dbReference type="STRING" id="2282107.A0A286UR38"/>
<dbReference type="OrthoDB" id="310895at2759"/>
<dbReference type="FunFam" id="3.40.309.10:FF:000024">
    <property type="entry name" value="Betaine aldehyde dehydrogenase"/>
    <property type="match status" value="1"/>
</dbReference>